<dbReference type="AlphaFoldDB" id="A0A4Z1GLN5"/>
<accession>A0A4Z1GLN5</accession>
<evidence type="ECO:0000313" key="1">
    <source>
        <dbReference type="EMBL" id="TGO37575.1"/>
    </source>
</evidence>
<keyword evidence="2" id="KW-1185">Reference proteome</keyword>
<reference evidence="1 2" key="1">
    <citation type="submission" date="2017-12" db="EMBL/GenBank/DDBJ databases">
        <title>Comparative genomics of Botrytis spp.</title>
        <authorList>
            <person name="Valero-Jimenez C.A."/>
            <person name="Tapia P."/>
            <person name="Veloso J."/>
            <person name="Silva-Moreno E."/>
            <person name="Staats M."/>
            <person name="Valdes J.H."/>
            <person name="Van Kan J.A.L."/>
        </authorList>
    </citation>
    <scope>NUCLEOTIDE SEQUENCE [LARGE SCALE GENOMIC DNA]</scope>
    <source>
        <strain evidence="1 2">Bh0001</strain>
    </source>
</reference>
<protein>
    <submittedName>
        <fullName evidence="1">Uncharacterized protein</fullName>
    </submittedName>
</protein>
<sequence>MGTPKALLTQVPFLCESCREVDIVNATSRYVYEMFGAANGGCVLCDIVLKSLQLQGFEGRFSASVKCHVSIPKHEITWNSYEYKFSLDSVPFGEDIKAK</sequence>
<name>A0A4Z1GLN5_9HELO</name>
<dbReference type="Proteomes" id="UP000297814">
    <property type="component" value="Unassembled WGS sequence"/>
</dbReference>
<comment type="caution">
    <text evidence="1">The sequence shown here is derived from an EMBL/GenBank/DDBJ whole genome shotgun (WGS) entry which is preliminary data.</text>
</comment>
<organism evidence="1 2">
    <name type="scientific">Botrytis hyacinthi</name>
    <dbReference type="NCBI Taxonomy" id="278943"/>
    <lineage>
        <taxon>Eukaryota</taxon>
        <taxon>Fungi</taxon>
        <taxon>Dikarya</taxon>
        <taxon>Ascomycota</taxon>
        <taxon>Pezizomycotina</taxon>
        <taxon>Leotiomycetes</taxon>
        <taxon>Helotiales</taxon>
        <taxon>Sclerotiniaceae</taxon>
        <taxon>Botrytis</taxon>
    </lineage>
</organism>
<dbReference type="EMBL" id="PQXK01000094">
    <property type="protein sequence ID" value="TGO37575.1"/>
    <property type="molecule type" value="Genomic_DNA"/>
</dbReference>
<proteinExistence type="predicted"/>
<gene>
    <name evidence="1" type="ORF">BHYA_0094g00140</name>
</gene>
<evidence type="ECO:0000313" key="2">
    <source>
        <dbReference type="Proteomes" id="UP000297814"/>
    </source>
</evidence>